<accession>A0A2U3PUB6</accession>
<gene>
    <name evidence="1" type="ORF">BRAD3257_1620</name>
</gene>
<protein>
    <submittedName>
        <fullName evidence="1">Uncharacterized protein</fullName>
    </submittedName>
</protein>
<name>A0A2U3PUB6_9BRAD</name>
<reference evidence="1 2" key="1">
    <citation type="submission" date="2018-03" db="EMBL/GenBank/DDBJ databases">
        <authorList>
            <person name="Gully D."/>
        </authorList>
    </citation>
    <scope>NUCLEOTIDE SEQUENCE [LARGE SCALE GENOMIC DNA]</scope>
    <source>
        <strain evidence="1">ORS3257</strain>
    </source>
</reference>
<dbReference type="KEGG" id="bvz:BRAD3257_1620"/>
<evidence type="ECO:0000313" key="1">
    <source>
        <dbReference type="EMBL" id="SPP92743.1"/>
    </source>
</evidence>
<sequence>MDTWVLVLTLFSQSAVSLATVPGYSSEAECERTAVAFNSKTGGRISDDKVKASFEMRWTCLPGPRSSGQSIPSK</sequence>
<organism evidence="1 2">
    <name type="scientific">Bradyrhizobium vignae</name>
    <dbReference type="NCBI Taxonomy" id="1549949"/>
    <lineage>
        <taxon>Bacteria</taxon>
        <taxon>Pseudomonadati</taxon>
        <taxon>Pseudomonadota</taxon>
        <taxon>Alphaproteobacteria</taxon>
        <taxon>Hyphomicrobiales</taxon>
        <taxon>Nitrobacteraceae</taxon>
        <taxon>Bradyrhizobium</taxon>
    </lineage>
</organism>
<dbReference type="AlphaFoldDB" id="A0A2U3PUB6"/>
<dbReference type="EMBL" id="LS398110">
    <property type="protein sequence ID" value="SPP92743.1"/>
    <property type="molecule type" value="Genomic_DNA"/>
</dbReference>
<proteinExistence type="predicted"/>
<dbReference type="Proteomes" id="UP000246085">
    <property type="component" value="Chromosome BRAD3257"/>
</dbReference>
<evidence type="ECO:0000313" key="2">
    <source>
        <dbReference type="Proteomes" id="UP000246085"/>
    </source>
</evidence>